<keyword evidence="7 12" id="KW-0067">ATP-binding</keyword>
<organism evidence="12 13">
    <name type="scientific">Corynebacterium kalidii</name>
    <dbReference type="NCBI Taxonomy" id="2931982"/>
    <lineage>
        <taxon>Bacteria</taxon>
        <taxon>Bacillati</taxon>
        <taxon>Actinomycetota</taxon>
        <taxon>Actinomycetes</taxon>
        <taxon>Mycobacteriales</taxon>
        <taxon>Corynebacteriaceae</taxon>
        <taxon>Corynebacterium</taxon>
    </lineage>
</organism>
<dbReference type="InterPro" id="IPR003594">
    <property type="entry name" value="HATPase_dom"/>
</dbReference>
<dbReference type="CDD" id="cd00082">
    <property type="entry name" value="HisKA"/>
    <property type="match status" value="1"/>
</dbReference>
<dbReference type="SUPFAM" id="SSF55785">
    <property type="entry name" value="PYP-like sensor domain (PAS domain)"/>
    <property type="match status" value="2"/>
</dbReference>
<evidence type="ECO:0000259" key="10">
    <source>
        <dbReference type="PROSITE" id="PS50109"/>
    </source>
</evidence>
<dbReference type="Gene3D" id="3.30.565.10">
    <property type="entry name" value="Histidine kinase-like ATPase, C-terminal domain"/>
    <property type="match status" value="1"/>
</dbReference>
<feature type="domain" description="PAS" evidence="11">
    <location>
        <begin position="4"/>
        <end position="47"/>
    </location>
</feature>
<dbReference type="SMART" id="SM00387">
    <property type="entry name" value="HATPase_c"/>
    <property type="match status" value="1"/>
</dbReference>
<dbReference type="GO" id="GO:0000155">
    <property type="term" value="F:phosphorelay sensor kinase activity"/>
    <property type="evidence" value="ECO:0007669"/>
    <property type="project" value="InterPro"/>
</dbReference>
<evidence type="ECO:0000256" key="1">
    <source>
        <dbReference type="ARBA" id="ARBA00000085"/>
    </source>
</evidence>
<keyword evidence="6" id="KW-0418">Kinase</keyword>
<evidence type="ECO:0000256" key="2">
    <source>
        <dbReference type="ARBA" id="ARBA00012438"/>
    </source>
</evidence>
<evidence type="ECO:0000259" key="11">
    <source>
        <dbReference type="PROSITE" id="PS50112"/>
    </source>
</evidence>
<accession>A0A9X1WHR6</accession>
<feature type="region of interest" description="Disordered" evidence="9">
    <location>
        <begin position="110"/>
        <end position="130"/>
    </location>
</feature>
<dbReference type="Pfam" id="PF13188">
    <property type="entry name" value="PAS_8"/>
    <property type="match status" value="1"/>
</dbReference>
<reference evidence="12" key="1">
    <citation type="submission" date="2022-04" db="EMBL/GenBank/DDBJ databases">
        <title>Corynebacterium kalidii LD5P10.</title>
        <authorList>
            <person name="Sun J.Q."/>
        </authorList>
    </citation>
    <scope>NUCLEOTIDE SEQUENCE</scope>
    <source>
        <strain evidence="12">LD5P10</strain>
    </source>
</reference>
<evidence type="ECO:0000313" key="13">
    <source>
        <dbReference type="Proteomes" id="UP001139207"/>
    </source>
</evidence>
<dbReference type="NCBIfam" id="TIGR00229">
    <property type="entry name" value="sensory_box"/>
    <property type="match status" value="2"/>
</dbReference>
<dbReference type="PANTHER" id="PTHR43065:SF10">
    <property type="entry name" value="PEROXIDE STRESS-ACTIVATED HISTIDINE KINASE MAK3"/>
    <property type="match status" value="1"/>
</dbReference>
<dbReference type="InterPro" id="IPR005467">
    <property type="entry name" value="His_kinase_dom"/>
</dbReference>
<evidence type="ECO:0000256" key="3">
    <source>
        <dbReference type="ARBA" id="ARBA00022553"/>
    </source>
</evidence>
<evidence type="ECO:0000256" key="8">
    <source>
        <dbReference type="ARBA" id="ARBA00023012"/>
    </source>
</evidence>
<dbReference type="GO" id="GO:0005524">
    <property type="term" value="F:ATP binding"/>
    <property type="evidence" value="ECO:0007669"/>
    <property type="project" value="UniProtKB-KW"/>
</dbReference>
<dbReference type="InterPro" id="IPR003661">
    <property type="entry name" value="HisK_dim/P_dom"/>
</dbReference>
<evidence type="ECO:0000256" key="5">
    <source>
        <dbReference type="ARBA" id="ARBA00022741"/>
    </source>
</evidence>
<keyword evidence="13" id="KW-1185">Reference proteome</keyword>
<evidence type="ECO:0000313" key="12">
    <source>
        <dbReference type="EMBL" id="MCJ7858443.1"/>
    </source>
</evidence>
<sequence length="523" mass="57381">MDFGAESFRVLADNSSNGWLVHDAKSKRILWANRTACETFGYTVEELRSLKAHHMSSRDPRYRRAMGTAWLQAAVVYGGNKRLWRYASRDGSEFMADAIATLVTLPAAAVTDGPEGSGGPEGSDGSDGATAGDQGIDVILVEFRVLREAEVVPDSSKWVEDSLDRLMLHTSSGMMLLDRDYRVEDVSPFAAKLVGSSVEDMLGVRLDELAEIDTPLDDMIVLSEMSKPDGALTVRMKVSSESGEVRWLAGNLDNVILDDGCVRVLTVRDISNKVEWERRNAYQEQNLQYMSRYNAMGDMAMILAHDLGQPIAAATNYLDGVRRRLVHDGGGNPSLTYGLDQAGTQLERVADIVSSVKKYVRRIENISTSVDLNDALEESLYFVRLRAEDKGVEVISDLCREPLVIVGESVLIGQVIINICVNAIDEVSLPATEEKYMEVSTERTGNTASVLVRDRGRGMTRVPADMLAAGAFSSKSDGSGIGLVICEHIVQRHGGTITYEPNEPRGTTVRISFPLDKPRLDKP</sequence>
<dbReference type="PANTHER" id="PTHR43065">
    <property type="entry name" value="SENSOR HISTIDINE KINASE"/>
    <property type="match status" value="1"/>
</dbReference>
<dbReference type="InterPro" id="IPR004358">
    <property type="entry name" value="Sig_transdc_His_kin-like_C"/>
</dbReference>
<dbReference type="AlphaFoldDB" id="A0A9X1WHR6"/>
<dbReference type="Gene3D" id="3.30.450.20">
    <property type="entry name" value="PAS domain"/>
    <property type="match status" value="2"/>
</dbReference>
<dbReference type="RefSeq" id="WP_244804167.1">
    <property type="nucleotide sequence ID" value="NZ_JALIEA010000012.1"/>
</dbReference>
<keyword evidence="5" id="KW-0547">Nucleotide-binding</keyword>
<dbReference type="InterPro" id="IPR035965">
    <property type="entry name" value="PAS-like_dom_sf"/>
</dbReference>
<proteinExistence type="predicted"/>
<dbReference type="InterPro" id="IPR000014">
    <property type="entry name" value="PAS"/>
</dbReference>
<dbReference type="SMART" id="SM00091">
    <property type="entry name" value="PAS"/>
    <property type="match status" value="2"/>
</dbReference>
<dbReference type="Pfam" id="PF02518">
    <property type="entry name" value="HATPase_c"/>
    <property type="match status" value="1"/>
</dbReference>
<dbReference type="InterPro" id="IPR036890">
    <property type="entry name" value="HATPase_C_sf"/>
</dbReference>
<evidence type="ECO:0000256" key="7">
    <source>
        <dbReference type="ARBA" id="ARBA00022840"/>
    </source>
</evidence>
<dbReference type="PROSITE" id="PS50112">
    <property type="entry name" value="PAS"/>
    <property type="match status" value="1"/>
</dbReference>
<evidence type="ECO:0000256" key="9">
    <source>
        <dbReference type="SAM" id="MobiDB-lite"/>
    </source>
</evidence>
<dbReference type="Pfam" id="PF13426">
    <property type="entry name" value="PAS_9"/>
    <property type="match status" value="1"/>
</dbReference>
<dbReference type="SUPFAM" id="SSF55874">
    <property type="entry name" value="ATPase domain of HSP90 chaperone/DNA topoisomerase II/histidine kinase"/>
    <property type="match status" value="1"/>
</dbReference>
<dbReference type="PRINTS" id="PR00344">
    <property type="entry name" value="BCTRLSENSOR"/>
</dbReference>
<dbReference type="PROSITE" id="PS50109">
    <property type="entry name" value="HIS_KIN"/>
    <property type="match status" value="1"/>
</dbReference>
<keyword evidence="4" id="KW-0808">Transferase</keyword>
<comment type="caution">
    <text evidence="12">The sequence shown here is derived from an EMBL/GenBank/DDBJ whole genome shotgun (WGS) entry which is preliminary data.</text>
</comment>
<dbReference type="CDD" id="cd00130">
    <property type="entry name" value="PAS"/>
    <property type="match status" value="1"/>
</dbReference>
<name>A0A9X1WHR6_9CORY</name>
<dbReference type="EMBL" id="JALIEA010000012">
    <property type="protein sequence ID" value="MCJ7858443.1"/>
    <property type="molecule type" value="Genomic_DNA"/>
</dbReference>
<evidence type="ECO:0000256" key="4">
    <source>
        <dbReference type="ARBA" id="ARBA00022679"/>
    </source>
</evidence>
<evidence type="ECO:0000256" key="6">
    <source>
        <dbReference type="ARBA" id="ARBA00022777"/>
    </source>
</evidence>
<dbReference type="Proteomes" id="UP001139207">
    <property type="component" value="Unassembled WGS sequence"/>
</dbReference>
<keyword evidence="3" id="KW-0597">Phosphoprotein</keyword>
<keyword evidence="8" id="KW-0902">Two-component regulatory system</keyword>
<protein>
    <recommendedName>
        <fullName evidence="2">histidine kinase</fullName>
        <ecNumber evidence="2">2.7.13.3</ecNumber>
    </recommendedName>
</protein>
<dbReference type="EC" id="2.7.13.3" evidence="2"/>
<feature type="domain" description="Histidine kinase" evidence="10">
    <location>
        <begin position="302"/>
        <end position="517"/>
    </location>
</feature>
<comment type="catalytic activity">
    <reaction evidence="1">
        <text>ATP + protein L-histidine = ADP + protein N-phospho-L-histidine.</text>
        <dbReference type="EC" id="2.7.13.3"/>
    </reaction>
</comment>
<dbReference type="Gene3D" id="1.10.287.130">
    <property type="match status" value="1"/>
</dbReference>
<gene>
    <name evidence="12" type="ORF">MUN33_06900</name>
</gene>